<sequence>MERVKVDLIQRLKFYSNITSGTENSNMLIIRENKGTGNINANISQHLAKLEKKNEDLKINTLREHVQQTRKNSPGKLASNTHQKLTNSMSTQEASVWAGRNTIRPNKQWLQEDISNN</sequence>
<evidence type="ECO:0000313" key="1">
    <source>
        <dbReference type="EMBL" id="CAG8581758.1"/>
    </source>
</evidence>
<gene>
    <name evidence="1" type="ORF">DHETER_LOCUS6499</name>
</gene>
<organism evidence="1 2">
    <name type="scientific">Dentiscutata heterogama</name>
    <dbReference type="NCBI Taxonomy" id="1316150"/>
    <lineage>
        <taxon>Eukaryota</taxon>
        <taxon>Fungi</taxon>
        <taxon>Fungi incertae sedis</taxon>
        <taxon>Mucoromycota</taxon>
        <taxon>Glomeromycotina</taxon>
        <taxon>Glomeromycetes</taxon>
        <taxon>Diversisporales</taxon>
        <taxon>Gigasporaceae</taxon>
        <taxon>Dentiscutata</taxon>
    </lineage>
</organism>
<keyword evidence="2" id="KW-1185">Reference proteome</keyword>
<comment type="caution">
    <text evidence="1">The sequence shown here is derived from an EMBL/GenBank/DDBJ whole genome shotgun (WGS) entry which is preliminary data.</text>
</comment>
<proteinExistence type="predicted"/>
<reference evidence="1" key="1">
    <citation type="submission" date="2021-06" db="EMBL/GenBank/DDBJ databases">
        <authorList>
            <person name="Kallberg Y."/>
            <person name="Tangrot J."/>
            <person name="Rosling A."/>
        </authorList>
    </citation>
    <scope>NUCLEOTIDE SEQUENCE</scope>
    <source>
        <strain evidence="1">IL203A</strain>
    </source>
</reference>
<evidence type="ECO:0000313" key="2">
    <source>
        <dbReference type="Proteomes" id="UP000789702"/>
    </source>
</evidence>
<name>A0ACA9MB79_9GLOM</name>
<accession>A0ACA9MB79</accession>
<protein>
    <submittedName>
        <fullName evidence="1">9665_t:CDS:1</fullName>
    </submittedName>
</protein>
<dbReference type="Proteomes" id="UP000789702">
    <property type="component" value="Unassembled WGS sequence"/>
</dbReference>
<dbReference type="EMBL" id="CAJVPU010008242">
    <property type="protein sequence ID" value="CAG8581758.1"/>
    <property type="molecule type" value="Genomic_DNA"/>
</dbReference>